<gene>
    <name evidence="2" type="ORF">TSPGSL018_30886</name>
</gene>
<feature type="domain" description="Putative CHCC zinc finger" evidence="1">
    <location>
        <begin position="305"/>
        <end position="341"/>
    </location>
</feature>
<protein>
    <recommendedName>
        <fullName evidence="1">Putative CHCC zinc finger domain-containing protein</fullName>
    </recommendedName>
</protein>
<sequence>MGVSFPSPPCKAKVNFRHSCGHTVKRIQCWKAFSSASAGDLPKKCEERVSLESPLCGHTVVLPCWVRNTPEWAGIVKAVFPDSDAGCRSLTERSLRSLRGYSDKLDFLLHDGCQNTSVGVELGCGHSVEVPCESLLLIAAGKDRLPCCTAKVDRRLPCGHNVSVLCPERSMQPLPKCQALVPDVFTFPCGKHCTRPGTCSRLSELQADDSVQCNELVRISRRRCRHAVSVPCHLEQRATAAGPGRRLASDRDAVQAGLPYCDECPELPPCEELVTFRRSCGHEARGVMCHTAFEWAEHEPPCRVMVEVTSTLCGHTLRLECCKAKMVLEWAPWGAEGPPYESRVAGFGAAGEGGALLCPVLSPGMRQPAALPRGLSPQDLRCGCFCIVEKDCGHSFEALCAESLLKPVAEIQCTERVTAACDECGAESSCPCAEVDRRRRSGLPLRCCNIVSKLCTVCGINMAEVECYREDVRCEQEAKVELPCGHQAVWLCGSDPDPRNSEDSECLGCLYSAWKAVQDRGVVATPSVQDIIDHILRSVPEDMEVVRCFTNGSARLDHLCDAWRKIAVQYIDYLKICFHNDEPLGSAPRNPPLLTDMSNFDVVFQPFDIEVDFDSEGQKPFRWQSPHKNVTRYGNGVEMAIMTAESLEARCTPVTDSGEVQVLAGVAFRNNPLVGIPSFGSGKRAVRRSGKHAGVAEKRANQLMCSGYDCVVPLDSTEKEPIRIYWHSGVMVFPVSLVLRFFRQCVICLERCGRSAGCQCGDGHFVCWDCFEAMAENAMSPDATRRQVDAEGNLCCPGEGCGAILDIHHLTRQQHAGGCRRDLVERLVQLRNKAKMDAVLPEAIAAERARLTAEFQRIQSIANMTERKAELVRLEIIEDILTLRCPNRMCRQAFFDFEGCFALKCPKCHTAFCAWCLSNQGNDAHRHVTQCAEGNGSYHGREEDFFAHHRRRNGDLIAAQLRQEEPDVRVAALRLLQPDLKRDDGVIDVPL</sequence>
<name>A0A061RI72_9CHLO</name>
<evidence type="ECO:0000313" key="2">
    <source>
        <dbReference type="EMBL" id="JAC72622.1"/>
    </source>
</evidence>
<dbReference type="SUPFAM" id="SSF57850">
    <property type="entry name" value="RING/U-box"/>
    <property type="match status" value="1"/>
</dbReference>
<organism evidence="2">
    <name type="scientific">Tetraselmis sp. GSL018</name>
    <dbReference type="NCBI Taxonomy" id="582737"/>
    <lineage>
        <taxon>Eukaryota</taxon>
        <taxon>Viridiplantae</taxon>
        <taxon>Chlorophyta</taxon>
        <taxon>core chlorophytes</taxon>
        <taxon>Chlorodendrophyceae</taxon>
        <taxon>Chlorodendrales</taxon>
        <taxon>Chlorodendraceae</taxon>
        <taxon>Tetraselmis</taxon>
    </lineage>
</organism>
<accession>A0A061RI72</accession>
<dbReference type="Pfam" id="PF26601">
    <property type="entry name" value="zf-CHCC_ins"/>
    <property type="match status" value="1"/>
</dbReference>
<dbReference type="EMBL" id="GBEZ01013356">
    <property type="protein sequence ID" value="JAC72622.1"/>
    <property type="molecule type" value="Transcribed_RNA"/>
</dbReference>
<reference evidence="2" key="1">
    <citation type="submission" date="2014-05" db="EMBL/GenBank/DDBJ databases">
        <title>The transcriptome of the halophilic microalga Tetraselmis sp. GSL018 isolated from the Great Salt Lake, Utah.</title>
        <authorList>
            <person name="Jinkerson R.E."/>
            <person name="D'Adamo S."/>
            <person name="Posewitz M.C."/>
        </authorList>
    </citation>
    <scope>NUCLEOTIDE SEQUENCE</scope>
    <source>
        <strain evidence="2">GSL018</strain>
    </source>
</reference>
<evidence type="ECO:0000259" key="1">
    <source>
        <dbReference type="Pfam" id="PF26601"/>
    </source>
</evidence>
<dbReference type="AlphaFoldDB" id="A0A061RI72"/>
<dbReference type="InterPro" id="IPR058255">
    <property type="entry name" value="zf-CHCC_ins"/>
</dbReference>
<proteinExistence type="predicted"/>